<dbReference type="InterPro" id="IPR036938">
    <property type="entry name" value="PAP2/HPO_sf"/>
</dbReference>
<comment type="caution">
    <text evidence="8">The sequence shown here is derived from an EMBL/GenBank/DDBJ whole genome shotgun (WGS) entry which is preliminary data.</text>
</comment>
<keyword evidence="6" id="KW-0732">Signal</keyword>
<dbReference type="SUPFAM" id="SSF48317">
    <property type="entry name" value="Acid phosphatase/Vanadium-dependent haloperoxidase"/>
    <property type="match status" value="1"/>
</dbReference>
<dbReference type="EMBL" id="JBBNGE010000068">
    <property type="protein sequence ID" value="MEQ2509320.1"/>
    <property type="molecule type" value="Genomic_DNA"/>
</dbReference>
<evidence type="ECO:0000313" key="8">
    <source>
        <dbReference type="EMBL" id="MEQ2509320.1"/>
    </source>
</evidence>
<proteinExistence type="inferred from homology"/>
<dbReference type="RefSeq" id="WP_349226735.1">
    <property type="nucleotide sequence ID" value="NZ_JBBNFG020000054.1"/>
</dbReference>
<dbReference type="Gene3D" id="1.20.144.10">
    <property type="entry name" value="Phosphatidic acid phosphatase type 2/haloperoxidase"/>
    <property type="match status" value="1"/>
</dbReference>
<comment type="similarity">
    <text evidence="2">Belongs to the PA-phosphatase related phosphoesterase family.</text>
</comment>
<evidence type="ECO:0000256" key="1">
    <source>
        <dbReference type="ARBA" id="ARBA00004141"/>
    </source>
</evidence>
<evidence type="ECO:0000256" key="5">
    <source>
        <dbReference type="ARBA" id="ARBA00023136"/>
    </source>
</evidence>
<protein>
    <submittedName>
        <fullName evidence="8">Phosphatase PAP2 family protein</fullName>
    </submittedName>
</protein>
<dbReference type="Proteomes" id="UP001465717">
    <property type="component" value="Unassembled WGS sequence"/>
</dbReference>
<keyword evidence="5" id="KW-0472">Membrane</keyword>
<feature type="signal peptide" evidence="6">
    <location>
        <begin position="1"/>
        <end position="21"/>
    </location>
</feature>
<accession>A0ABV1G1M7</accession>
<feature type="domain" description="Phosphatidic acid phosphatase type 2/haloperoxidase" evidence="7">
    <location>
        <begin position="80"/>
        <end position="181"/>
    </location>
</feature>
<dbReference type="Pfam" id="PF01569">
    <property type="entry name" value="PAP2"/>
    <property type="match status" value="1"/>
</dbReference>
<dbReference type="CDD" id="cd03394">
    <property type="entry name" value="PAP2_like_5"/>
    <property type="match status" value="1"/>
</dbReference>
<dbReference type="PANTHER" id="PTHR10165:SF35">
    <property type="entry name" value="RE23632P"/>
    <property type="match status" value="1"/>
</dbReference>
<evidence type="ECO:0000259" key="7">
    <source>
        <dbReference type="SMART" id="SM00014"/>
    </source>
</evidence>
<gene>
    <name evidence="8" type="ORF">AAAT87_13820</name>
</gene>
<dbReference type="InterPro" id="IPR000326">
    <property type="entry name" value="PAP2/HPO"/>
</dbReference>
<name>A0ABV1G1M7_9BACT</name>
<evidence type="ECO:0000256" key="6">
    <source>
        <dbReference type="SAM" id="SignalP"/>
    </source>
</evidence>
<dbReference type="PANTHER" id="PTHR10165">
    <property type="entry name" value="LIPID PHOSPHATE PHOSPHATASE"/>
    <property type="match status" value="1"/>
</dbReference>
<evidence type="ECO:0000313" key="9">
    <source>
        <dbReference type="Proteomes" id="UP001465717"/>
    </source>
</evidence>
<dbReference type="SMART" id="SM00014">
    <property type="entry name" value="acidPPc"/>
    <property type="match status" value="1"/>
</dbReference>
<evidence type="ECO:0000256" key="2">
    <source>
        <dbReference type="ARBA" id="ARBA00008816"/>
    </source>
</evidence>
<comment type="subcellular location">
    <subcellularLocation>
        <location evidence="1">Membrane</location>
        <topology evidence="1">Multi-pass membrane protein</topology>
    </subcellularLocation>
</comment>
<evidence type="ECO:0000256" key="4">
    <source>
        <dbReference type="ARBA" id="ARBA00022989"/>
    </source>
</evidence>
<organism evidence="8 9">
    <name type="scientific">Segatella sinensis</name>
    <dbReference type="NCBI Taxonomy" id="3085167"/>
    <lineage>
        <taxon>Bacteria</taxon>
        <taxon>Pseudomonadati</taxon>
        <taxon>Bacteroidota</taxon>
        <taxon>Bacteroidia</taxon>
        <taxon>Bacteroidales</taxon>
        <taxon>Prevotellaceae</taxon>
        <taxon>Segatella</taxon>
    </lineage>
</organism>
<dbReference type="InterPro" id="IPR043216">
    <property type="entry name" value="PAP-like"/>
</dbReference>
<feature type="chain" id="PRO_5045138732" evidence="6">
    <location>
        <begin position="22"/>
        <end position="225"/>
    </location>
</feature>
<evidence type="ECO:0000256" key="3">
    <source>
        <dbReference type="ARBA" id="ARBA00022692"/>
    </source>
</evidence>
<reference evidence="8 9" key="1">
    <citation type="submission" date="2024-04" db="EMBL/GenBank/DDBJ databases">
        <title>Human intestinal bacterial collection.</title>
        <authorList>
            <person name="Pauvert C."/>
            <person name="Hitch T.C.A."/>
            <person name="Clavel T."/>
        </authorList>
    </citation>
    <scope>NUCLEOTIDE SEQUENCE [LARGE SCALE GENOMIC DNA]</scope>
    <source>
        <strain evidence="8 9">CLA-AA-H174</strain>
    </source>
</reference>
<keyword evidence="3" id="KW-0812">Transmembrane</keyword>
<keyword evidence="9" id="KW-1185">Reference proteome</keyword>
<keyword evidence="4" id="KW-1133">Transmembrane helix</keyword>
<sequence>MKRIRKILIGGIMMIPAPVFSQNMMMPMGQNTTVPVEQTTHYKRYHGDGIDDVLRLVPTASVFGLKMLGVEAESSWKRRIAVSVLSFGVNAAVTYSLKKSIHKMRPDGTDNESFPSGHTSVAFCGATTLMHEYRKVSPWIGVAGYAVATGVAVDRVRRNRHHWEDVVAGAAIGVASAEAGYLIGDWILGKNKKKGKESDGEKEKDINDNISLSIAPTGIDLAIRL</sequence>